<evidence type="ECO:0000313" key="1">
    <source>
        <dbReference type="EMBL" id="NIJ15168.1"/>
    </source>
</evidence>
<proteinExistence type="predicted"/>
<keyword evidence="2" id="KW-1185">Reference proteome</keyword>
<dbReference type="AlphaFoldDB" id="A0A846M273"/>
<dbReference type="Proteomes" id="UP000576821">
    <property type="component" value="Unassembled WGS sequence"/>
</dbReference>
<name>A0A846M273_9SPHN</name>
<gene>
    <name evidence="1" type="ORF">FHS54_000117</name>
</gene>
<organism evidence="1 2">
    <name type="scientific">Sphingobium vermicomposti</name>
    <dbReference type="NCBI Taxonomy" id="529005"/>
    <lineage>
        <taxon>Bacteria</taxon>
        <taxon>Pseudomonadati</taxon>
        <taxon>Pseudomonadota</taxon>
        <taxon>Alphaproteobacteria</taxon>
        <taxon>Sphingomonadales</taxon>
        <taxon>Sphingomonadaceae</taxon>
        <taxon>Sphingobium</taxon>
    </lineage>
</organism>
<accession>A0A846M273</accession>
<dbReference type="EMBL" id="JAASQR010000001">
    <property type="protein sequence ID" value="NIJ15168.1"/>
    <property type="molecule type" value="Genomic_DNA"/>
</dbReference>
<evidence type="ECO:0000313" key="2">
    <source>
        <dbReference type="Proteomes" id="UP000576821"/>
    </source>
</evidence>
<protein>
    <recommendedName>
        <fullName evidence="3">Haemolysin activator HlyB C-terminal domain-containing protein</fullName>
    </recommendedName>
</protein>
<sequence length="204" mass="21157">MLWREGSSPPADAIPVGRLGGSQAGMRMDYDLTPSAPGRAALYGRFSAALNNPASPEAALGVSWQPVRTIMITFAAERRIAVGNGARNANALLAVGGFGPTQLLPGLEGEAYVQGGVVGFRARDLFADGKLSLLTPIAKSPLKLGASVSGGAQPTVERLDIGPELQMRLPLPRMAARMSVEWRARVAGRAAPPSGLAVTLGADF</sequence>
<evidence type="ECO:0008006" key="3">
    <source>
        <dbReference type="Google" id="ProtNLM"/>
    </source>
</evidence>
<reference evidence="1 2" key="1">
    <citation type="submission" date="2020-03" db="EMBL/GenBank/DDBJ databases">
        <title>Genomic Encyclopedia of Type Strains, Phase IV (KMG-IV): sequencing the most valuable type-strain genomes for metagenomic binning, comparative biology and taxonomic classification.</title>
        <authorList>
            <person name="Goeker M."/>
        </authorList>
    </citation>
    <scope>NUCLEOTIDE SEQUENCE [LARGE SCALE GENOMIC DNA]</scope>
    <source>
        <strain evidence="1 2">DSM 21299</strain>
    </source>
</reference>
<comment type="caution">
    <text evidence="1">The sequence shown here is derived from an EMBL/GenBank/DDBJ whole genome shotgun (WGS) entry which is preliminary data.</text>
</comment>